<sequence>MFANGATIIQYMEQLAPKHYAVENDKIGLQLGTLNKTVSKALIALDVTDEVVEEAIAIGANLIIAHHAIIYRPLAKLDTSTPAGKLYEKLIKNDIAVYISHTNLDVAHGGVNDWLADQIGMETEGRTCLEEIHTDKLYKLVVFVPESHHEVVLEAIWRSGAGEIGNYGCCSFNSKGTGTFKPGEGTQPFIGSEGKLERVDEVRIEVIVPYSIHRKTVSAMLKVHPYEEVAYDLYPVDLKGRSFGLGRAGKLVEPATLAELALRLKESFDVPMLRVVGSADRPIRKAAVLGGSGARYVRHAIFAGADVLVTGDIDYHTAHDALAAGMTIIDAGHNIEKVMKQQVADWLNGKLKENKSESVAVASILSTEPFIFM</sequence>
<dbReference type="InterPro" id="IPR015867">
    <property type="entry name" value="N-reg_PII/ATP_PRibTrfase_C"/>
</dbReference>
<evidence type="ECO:0000256" key="4">
    <source>
        <dbReference type="PIRNR" id="PIRNR037489"/>
    </source>
</evidence>
<comment type="caution">
    <text evidence="6">The sequence shown here is derived from an EMBL/GenBank/DDBJ whole genome shotgun (WGS) entry which is preliminary data.</text>
</comment>
<evidence type="ECO:0000256" key="3">
    <source>
        <dbReference type="ARBA" id="ARBA00022723"/>
    </source>
</evidence>
<feature type="binding site" evidence="5">
    <location>
        <position position="66"/>
    </location>
    <ligand>
        <name>a divalent metal cation</name>
        <dbReference type="ChEBI" id="CHEBI:60240"/>
        <label>1</label>
    </ligand>
</feature>
<name>A0A371PMI8_9BACL</name>
<feature type="binding site" evidence="5">
    <location>
        <position position="67"/>
    </location>
    <ligand>
        <name>a divalent metal cation</name>
        <dbReference type="ChEBI" id="CHEBI:60240"/>
        <label>1</label>
    </ligand>
</feature>
<dbReference type="InterPro" id="IPR002678">
    <property type="entry name" value="DUF34/NIF3"/>
</dbReference>
<dbReference type="Gene3D" id="3.40.1390.30">
    <property type="entry name" value="NIF3 (NGG1p interacting factor 3)-like"/>
    <property type="match status" value="1"/>
</dbReference>
<dbReference type="PIRSF" id="PIRSF037489">
    <property type="entry name" value="UCP037489_NIF3_YqfO"/>
    <property type="match status" value="1"/>
</dbReference>
<feature type="binding site" evidence="5">
    <location>
        <position position="105"/>
    </location>
    <ligand>
        <name>a divalent metal cation</name>
        <dbReference type="ChEBI" id="CHEBI:60240"/>
        <label>1</label>
    </ligand>
</feature>
<feature type="binding site" evidence="5">
    <location>
        <position position="333"/>
    </location>
    <ligand>
        <name>a divalent metal cation</name>
        <dbReference type="ChEBI" id="CHEBI:60240"/>
        <label>1</label>
    </ligand>
</feature>
<dbReference type="PANTHER" id="PTHR13799:SF14">
    <property type="entry name" value="GTP CYCLOHYDROLASE 1 TYPE 2 HOMOLOG"/>
    <property type="match status" value="1"/>
</dbReference>
<dbReference type="OrthoDB" id="9792792at2"/>
<gene>
    <name evidence="6" type="ORF">DX130_10440</name>
</gene>
<dbReference type="InterPro" id="IPR017221">
    <property type="entry name" value="DUF34/NIF3_bac"/>
</dbReference>
<reference evidence="6 7" key="1">
    <citation type="submission" date="2018-08" db="EMBL/GenBank/DDBJ databases">
        <title>Paenibacillus sp. M4BSY-1, whole genome shotgun sequence.</title>
        <authorList>
            <person name="Tuo L."/>
        </authorList>
    </citation>
    <scope>NUCLEOTIDE SEQUENCE [LARGE SCALE GENOMIC DNA]</scope>
    <source>
        <strain evidence="6 7">M4BSY-1</strain>
    </source>
</reference>
<dbReference type="PANTHER" id="PTHR13799">
    <property type="entry name" value="NGG1 INTERACTING FACTOR 3"/>
    <property type="match status" value="1"/>
</dbReference>
<dbReference type="EMBL" id="QUBQ01000001">
    <property type="protein sequence ID" value="REK77391.1"/>
    <property type="molecule type" value="Genomic_DNA"/>
</dbReference>
<dbReference type="GO" id="GO:0005737">
    <property type="term" value="C:cytoplasm"/>
    <property type="evidence" value="ECO:0007669"/>
    <property type="project" value="TreeGrafter"/>
</dbReference>
<proteinExistence type="inferred from homology"/>
<dbReference type="Proteomes" id="UP000261905">
    <property type="component" value="Unassembled WGS sequence"/>
</dbReference>
<dbReference type="AlphaFoldDB" id="A0A371PMI8"/>
<keyword evidence="3 4" id="KW-0479">Metal-binding</keyword>
<comment type="similarity">
    <text evidence="1 4">Belongs to the GTP cyclohydrolase I type 2/NIF3 family.</text>
</comment>
<dbReference type="FunFam" id="3.30.70.120:FF:000006">
    <property type="entry name" value="GTP cyclohydrolase 1 type 2 homolog"/>
    <property type="match status" value="1"/>
</dbReference>
<dbReference type="FunFam" id="3.40.1390.30:FF:000001">
    <property type="entry name" value="GTP cyclohydrolase 1 type 2"/>
    <property type="match status" value="1"/>
</dbReference>
<evidence type="ECO:0000256" key="5">
    <source>
        <dbReference type="PIRSR" id="PIRSR602678-1"/>
    </source>
</evidence>
<dbReference type="NCBIfam" id="TIGR00486">
    <property type="entry name" value="YbgI_SA1388"/>
    <property type="match status" value="1"/>
</dbReference>
<dbReference type="GO" id="GO:0046872">
    <property type="term" value="F:metal ion binding"/>
    <property type="evidence" value="ECO:0007669"/>
    <property type="project" value="UniProtKB-UniRule"/>
</dbReference>
<evidence type="ECO:0000256" key="1">
    <source>
        <dbReference type="ARBA" id="ARBA00006964"/>
    </source>
</evidence>
<keyword evidence="7" id="KW-1185">Reference proteome</keyword>
<dbReference type="RefSeq" id="WP_116044967.1">
    <property type="nucleotide sequence ID" value="NZ_QUBQ01000001.1"/>
</dbReference>
<feature type="binding site" evidence="5">
    <location>
        <position position="336"/>
    </location>
    <ligand>
        <name>a divalent metal cation</name>
        <dbReference type="ChEBI" id="CHEBI:60240"/>
        <label>1</label>
    </ligand>
</feature>
<protein>
    <recommendedName>
        <fullName evidence="2 4">GTP cyclohydrolase 1 type 2 homolog</fullName>
    </recommendedName>
</protein>
<dbReference type="Gene3D" id="3.30.70.120">
    <property type="match status" value="1"/>
</dbReference>
<dbReference type="SUPFAM" id="SSF102705">
    <property type="entry name" value="NIF3 (NGG1p interacting factor 3)-like"/>
    <property type="match status" value="1"/>
</dbReference>
<evidence type="ECO:0000256" key="2">
    <source>
        <dbReference type="ARBA" id="ARBA00022112"/>
    </source>
</evidence>
<dbReference type="Pfam" id="PF01784">
    <property type="entry name" value="DUF34_NIF3"/>
    <property type="match status" value="1"/>
</dbReference>
<evidence type="ECO:0000313" key="6">
    <source>
        <dbReference type="EMBL" id="REK77391.1"/>
    </source>
</evidence>
<organism evidence="6 7">
    <name type="scientific">Paenibacillus paeoniae</name>
    <dbReference type="NCBI Taxonomy" id="2292705"/>
    <lineage>
        <taxon>Bacteria</taxon>
        <taxon>Bacillati</taxon>
        <taxon>Bacillota</taxon>
        <taxon>Bacilli</taxon>
        <taxon>Bacillales</taxon>
        <taxon>Paenibacillaceae</taxon>
        <taxon>Paenibacillus</taxon>
    </lineage>
</organism>
<evidence type="ECO:0000313" key="7">
    <source>
        <dbReference type="Proteomes" id="UP000261905"/>
    </source>
</evidence>
<dbReference type="InterPro" id="IPR036069">
    <property type="entry name" value="DUF34/NIF3_sf"/>
</dbReference>
<accession>A0A371PMI8</accession>